<dbReference type="EMBL" id="AWUE01016284">
    <property type="protein sequence ID" value="OMO93196.1"/>
    <property type="molecule type" value="Genomic_DNA"/>
</dbReference>
<protein>
    <submittedName>
        <fullName evidence="2">TATA-binding protein</fullName>
    </submittedName>
</protein>
<evidence type="ECO:0000256" key="1">
    <source>
        <dbReference type="SAM" id="MobiDB-lite"/>
    </source>
</evidence>
<dbReference type="AlphaFoldDB" id="A0A1R3JEF4"/>
<keyword evidence="3" id="KW-1185">Reference proteome</keyword>
<feature type="compositionally biased region" description="Polar residues" evidence="1">
    <location>
        <begin position="41"/>
        <end position="53"/>
    </location>
</feature>
<accession>A0A1R3JEF4</accession>
<feature type="region of interest" description="Disordered" evidence="1">
    <location>
        <begin position="27"/>
        <end position="54"/>
    </location>
</feature>
<dbReference type="STRING" id="93759.A0A1R3JEF4"/>
<organism evidence="2 3">
    <name type="scientific">Corchorus olitorius</name>
    <dbReference type="NCBI Taxonomy" id="93759"/>
    <lineage>
        <taxon>Eukaryota</taxon>
        <taxon>Viridiplantae</taxon>
        <taxon>Streptophyta</taxon>
        <taxon>Embryophyta</taxon>
        <taxon>Tracheophyta</taxon>
        <taxon>Spermatophyta</taxon>
        <taxon>Magnoliopsida</taxon>
        <taxon>eudicotyledons</taxon>
        <taxon>Gunneridae</taxon>
        <taxon>Pentapetalae</taxon>
        <taxon>rosids</taxon>
        <taxon>malvids</taxon>
        <taxon>Malvales</taxon>
        <taxon>Malvaceae</taxon>
        <taxon>Grewioideae</taxon>
        <taxon>Apeibeae</taxon>
        <taxon>Corchorus</taxon>
    </lineage>
</organism>
<evidence type="ECO:0000313" key="2">
    <source>
        <dbReference type="EMBL" id="OMO93196.1"/>
    </source>
</evidence>
<sequence>MNIDNNGVKDINDSVMLKSSFSEMDIGNNNSVKDRNERCSTDINGKGPSSSSEVKYDRAYDMSIVSPELDSVGNMNRWKSLQQQVLSNDSGIRRYSSISSLEQVGVARSSSDRGNMPPFFMLMDNKVLGGNSDRETSNDTTPSLALSLALPNPKTVQVSNLNLEMKLPNRPEVNTTLSLFGASSDS</sequence>
<comment type="caution">
    <text evidence="2">The sequence shown here is derived from an EMBL/GenBank/DDBJ whole genome shotgun (WGS) entry which is preliminary data.</text>
</comment>
<gene>
    <name evidence="2" type="ORF">COLO4_17045</name>
</gene>
<proteinExistence type="predicted"/>
<dbReference type="Proteomes" id="UP000187203">
    <property type="component" value="Unassembled WGS sequence"/>
</dbReference>
<evidence type="ECO:0000313" key="3">
    <source>
        <dbReference type="Proteomes" id="UP000187203"/>
    </source>
</evidence>
<reference evidence="3" key="1">
    <citation type="submission" date="2013-09" db="EMBL/GenBank/DDBJ databases">
        <title>Corchorus olitorius genome sequencing.</title>
        <authorList>
            <person name="Alam M."/>
            <person name="Haque M.S."/>
            <person name="Islam M.S."/>
            <person name="Emdad E.M."/>
            <person name="Islam M.M."/>
            <person name="Ahmed B."/>
            <person name="Halim A."/>
            <person name="Hossen Q.M.M."/>
            <person name="Hossain M.Z."/>
            <person name="Ahmed R."/>
            <person name="Khan M.M."/>
            <person name="Islam R."/>
            <person name="Rashid M.M."/>
            <person name="Khan S.A."/>
            <person name="Rahman M.S."/>
            <person name="Alam M."/>
            <person name="Yahiya A.S."/>
            <person name="Khan M.S."/>
            <person name="Azam M.S."/>
            <person name="Haque T."/>
            <person name="Lashkar M.Z.H."/>
            <person name="Akhand A.I."/>
            <person name="Morshed G."/>
            <person name="Roy S."/>
            <person name="Uddin K.S."/>
            <person name="Rabeya T."/>
            <person name="Hossain A.S."/>
            <person name="Chowdhury A."/>
            <person name="Snigdha A.R."/>
            <person name="Mortoza M.S."/>
            <person name="Matin S.A."/>
            <person name="Hoque S.M.E."/>
            <person name="Islam M.K."/>
            <person name="Roy D.K."/>
            <person name="Haider R."/>
            <person name="Moosa M.M."/>
            <person name="Elias S.M."/>
            <person name="Hasan A.M."/>
            <person name="Jahan S."/>
            <person name="Shafiuddin M."/>
            <person name="Mahmood N."/>
            <person name="Shommy N.S."/>
        </authorList>
    </citation>
    <scope>NUCLEOTIDE SEQUENCE [LARGE SCALE GENOMIC DNA]</scope>
    <source>
        <strain evidence="3">cv. O-4</strain>
    </source>
</reference>
<name>A0A1R3JEF4_9ROSI</name>